<protein>
    <submittedName>
        <fullName evidence="1">Uncharacterized protein</fullName>
    </submittedName>
</protein>
<name>A0A7Y7E7D2_STRMO</name>
<sequence length="519" mass="54389">MRNGFAGVVEDGRVAVDFLCSCGNRHRAAAGRHGEQPVAVGVFADGGRVAETWVCPRTGELGRGALSQIPLFYSVFNNSVRFSTDLGELAGETAEPWPAAVAAALHGAVLPAPLTPYENVFQLACGTTLTVAGGRERLDLAELDLAELADRARRLAGRSGPVATLRCALAYAGTAAQAGTAVLLGDGGGLGAAAIAAACGGPVRRVHVHVDVPVLERRRTRLAPGTTVIDGTRSWLRACSRTGPGYAHEADPWPPGPELLPGRVRLLSGRALVRALTGPPTGTGRLRTGWVRLAGAQPVPVLRGHRGRRVWLPAAAPTAEPPAPAGAGRDRLEPAGWMSQAARAARAPVSSADAGSHLVPAEGAGTTLGAVIDALESRPLSSRRPDGPEPVLVSAHPVVVGAIAHLALDGRLRRDLRGGHVDPVPLLRELVPAGWRPSDTTPAERDKLFAAAFVTRRLATAEQRARLLARVESSPWIDADRLKAVLADSRKVLFDAPALHRLYVTAERYGEAMHTAVPQ</sequence>
<proteinExistence type="predicted"/>
<evidence type="ECO:0000313" key="1">
    <source>
        <dbReference type="EMBL" id="NVK78858.1"/>
    </source>
</evidence>
<evidence type="ECO:0000313" key="2">
    <source>
        <dbReference type="Proteomes" id="UP000587462"/>
    </source>
</evidence>
<comment type="caution">
    <text evidence="1">The sequence shown here is derived from an EMBL/GenBank/DDBJ whole genome shotgun (WGS) entry which is preliminary data.</text>
</comment>
<dbReference type="EMBL" id="JABBXF010000030">
    <property type="protein sequence ID" value="NVK78858.1"/>
    <property type="molecule type" value="Genomic_DNA"/>
</dbReference>
<dbReference type="AlphaFoldDB" id="A0A7Y7E7D2"/>
<gene>
    <name evidence="1" type="ORF">HG542_14425</name>
</gene>
<keyword evidence="2" id="KW-1185">Reference proteome</keyword>
<dbReference type="Proteomes" id="UP000587462">
    <property type="component" value="Unassembled WGS sequence"/>
</dbReference>
<accession>A0A7Y7E7D2</accession>
<organism evidence="1 2">
    <name type="scientific">Streptomyces morookaense</name>
    <name type="common">Streptoverticillium morookaense</name>
    <dbReference type="NCBI Taxonomy" id="1970"/>
    <lineage>
        <taxon>Bacteria</taxon>
        <taxon>Bacillati</taxon>
        <taxon>Actinomycetota</taxon>
        <taxon>Actinomycetes</taxon>
        <taxon>Kitasatosporales</taxon>
        <taxon>Streptomycetaceae</taxon>
        <taxon>Streptomyces</taxon>
    </lineage>
</organism>
<reference evidence="1 2" key="1">
    <citation type="submission" date="2020-04" db="EMBL/GenBank/DDBJ databases">
        <title>Draft Genome Sequence of Streptomyces morookaense DSM 40503, an 8-azaguanine-producing strain.</title>
        <authorList>
            <person name="Qi J."/>
            <person name="Gao J.-M."/>
        </authorList>
    </citation>
    <scope>NUCLEOTIDE SEQUENCE [LARGE SCALE GENOMIC DNA]</scope>
    <source>
        <strain evidence="1 2">DSM 40503</strain>
    </source>
</reference>
<dbReference type="RefSeq" id="WP_171081378.1">
    <property type="nucleotide sequence ID" value="NZ_BNBU01000006.1"/>
</dbReference>